<dbReference type="InterPro" id="IPR036388">
    <property type="entry name" value="WH-like_DNA-bd_sf"/>
</dbReference>
<dbReference type="InterPro" id="IPR052520">
    <property type="entry name" value="ATL_DNA_repair"/>
</dbReference>
<dbReference type="PANTHER" id="PTHR42942:SF1">
    <property type="entry name" value="ALKYLTRANSFERASE-LIKE PROTEIN 1"/>
    <property type="match status" value="1"/>
</dbReference>
<dbReference type="PANTHER" id="PTHR42942">
    <property type="entry name" value="6-O-METHYLGUANINE DNA METHYLTRANSFERASE"/>
    <property type="match status" value="1"/>
</dbReference>
<dbReference type="KEGG" id="kvr:CIB50_0000265"/>
<name>A0A7D7PZF8_KOCVA</name>
<dbReference type="AlphaFoldDB" id="A0A7D7PZF8"/>
<proteinExistence type="predicted"/>
<protein>
    <recommendedName>
        <fullName evidence="3">Methylated-DNA-[protein]-cysteine S-methyltransferase DNA binding domain-containing protein</fullName>
    </recommendedName>
</protein>
<feature type="region of interest" description="Disordered" evidence="2">
    <location>
        <begin position="108"/>
        <end position="133"/>
    </location>
</feature>
<evidence type="ECO:0000256" key="2">
    <source>
        <dbReference type="SAM" id="MobiDB-lite"/>
    </source>
</evidence>
<reference evidence="4 5" key="2">
    <citation type="submission" date="2020-07" db="EMBL/GenBank/DDBJ databases">
        <title>Genome of starter culture bacteria Kocuria salsicia reveals its technological properties and safety for usage in meat industry.</title>
        <authorList>
            <person name="Michael M."/>
            <person name="Konstantin K."/>
            <person name="Evgenii K."/>
            <person name="Galina S."/>
            <person name="Oksana K."/>
            <person name="Andrei L."/>
        </authorList>
    </citation>
    <scope>NUCLEOTIDE SEQUENCE [LARGE SCALE GENOMIC DNA]</scope>
    <source>
        <strain evidence="4 5">80</strain>
    </source>
</reference>
<dbReference type="CDD" id="cd06445">
    <property type="entry name" value="ATase"/>
    <property type="match status" value="1"/>
</dbReference>
<evidence type="ECO:0000259" key="3">
    <source>
        <dbReference type="Pfam" id="PF01035"/>
    </source>
</evidence>
<dbReference type="Proteomes" id="UP000216825">
    <property type="component" value="Chromosome"/>
</dbReference>
<gene>
    <name evidence="4" type="ORF">CIB50_0000265</name>
</gene>
<dbReference type="Pfam" id="PF01035">
    <property type="entry name" value="DNA_binding_1"/>
    <property type="match status" value="1"/>
</dbReference>
<dbReference type="InterPro" id="IPR036217">
    <property type="entry name" value="MethylDNA_cys_MeTrfase_DNAb"/>
</dbReference>
<evidence type="ECO:0000313" key="4">
    <source>
        <dbReference type="EMBL" id="QMS55579.1"/>
    </source>
</evidence>
<dbReference type="GO" id="GO:0006281">
    <property type="term" value="P:DNA repair"/>
    <property type="evidence" value="ECO:0007669"/>
    <property type="project" value="InterPro"/>
</dbReference>
<reference evidence="5" key="1">
    <citation type="submission" date="2017-08" db="EMBL/GenBank/DDBJ databases">
        <title>Draft Genome Sequence of Kocuria varians 80.</title>
        <authorList>
            <person name="Minaev M."/>
            <person name="Kurbakov K.A."/>
            <person name="Solodovnikova G.I."/>
            <person name="Kuznetsova O.A."/>
            <person name="Lisitsyn A.B."/>
        </authorList>
    </citation>
    <scope>NUCLEOTIDE SEQUENCE [LARGE SCALE GENOMIC DNA]</scope>
    <source>
        <strain evidence="5">80</strain>
    </source>
</reference>
<dbReference type="GO" id="GO:0003824">
    <property type="term" value="F:catalytic activity"/>
    <property type="evidence" value="ECO:0007669"/>
    <property type="project" value="InterPro"/>
</dbReference>
<dbReference type="SUPFAM" id="SSF46767">
    <property type="entry name" value="Methylated DNA-protein cysteine methyltransferase, C-terminal domain"/>
    <property type="match status" value="1"/>
</dbReference>
<evidence type="ECO:0000256" key="1">
    <source>
        <dbReference type="ARBA" id="ARBA00022763"/>
    </source>
</evidence>
<dbReference type="Gene3D" id="1.10.10.10">
    <property type="entry name" value="Winged helix-like DNA-binding domain superfamily/Winged helix DNA-binding domain"/>
    <property type="match status" value="1"/>
</dbReference>
<keyword evidence="1" id="KW-0227">DNA damage</keyword>
<keyword evidence="5" id="KW-1185">Reference proteome</keyword>
<evidence type="ECO:0000313" key="5">
    <source>
        <dbReference type="Proteomes" id="UP000216825"/>
    </source>
</evidence>
<sequence length="133" mass="14454">MSRDPEARGGEDAVEAVRGVVASIPPGRVLSYGDVAELARLGTPRLAARIMASGKLGRGAAWWRVVRADGTLPNYLQITAREHYEREGTPLRDTRAHWVQVDVRRARWDAPPDDFPPDVLPEGGPAPGQPRAG</sequence>
<dbReference type="RefSeq" id="WP_258924167.1">
    <property type="nucleotide sequence ID" value="NZ_CP059343.1"/>
</dbReference>
<dbReference type="InterPro" id="IPR014048">
    <property type="entry name" value="MethylDNA_cys_MeTrfase_DNA-bd"/>
</dbReference>
<dbReference type="EMBL" id="CP059343">
    <property type="protein sequence ID" value="QMS55579.1"/>
    <property type="molecule type" value="Genomic_DNA"/>
</dbReference>
<organism evidence="4 5">
    <name type="scientific">Kocuria varians</name>
    <name type="common">Micrococcus varians</name>
    <dbReference type="NCBI Taxonomy" id="1272"/>
    <lineage>
        <taxon>Bacteria</taxon>
        <taxon>Bacillati</taxon>
        <taxon>Actinomycetota</taxon>
        <taxon>Actinomycetes</taxon>
        <taxon>Micrococcales</taxon>
        <taxon>Micrococcaceae</taxon>
        <taxon>Kocuria</taxon>
    </lineage>
</organism>
<accession>A0A7D7PZF8</accession>
<feature type="domain" description="Methylated-DNA-[protein]-cysteine S-methyltransferase DNA binding" evidence="3">
    <location>
        <begin position="15"/>
        <end position="77"/>
    </location>
</feature>